<dbReference type="EMBL" id="JACRSR010000001">
    <property type="protein sequence ID" value="MBC8531094.1"/>
    <property type="molecule type" value="Genomic_DNA"/>
</dbReference>
<comment type="caution">
    <text evidence="1">The sequence shown here is derived from an EMBL/GenBank/DDBJ whole genome shotgun (WGS) entry which is preliminary data.</text>
</comment>
<proteinExistence type="predicted"/>
<reference evidence="1" key="1">
    <citation type="submission" date="2020-08" db="EMBL/GenBank/DDBJ databases">
        <title>Genome public.</title>
        <authorList>
            <person name="Liu C."/>
            <person name="Sun Q."/>
        </authorList>
    </citation>
    <scope>NUCLEOTIDE SEQUENCE</scope>
    <source>
        <strain evidence="1">NSJ-53</strain>
    </source>
</reference>
<gene>
    <name evidence="1" type="ORF">H8696_04440</name>
</gene>
<name>A0A926HNY0_9FIRM</name>
<dbReference type="Proteomes" id="UP000623172">
    <property type="component" value="Unassembled WGS sequence"/>
</dbReference>
<sequence>MKKSCTTGFIAGSMLGIAAAAATAMLVPAGPLSAKRMKKYGRKIVRMMK</sequence>
<dbReference type="AlphaFoldDB" id="A0A926HNY0"/>
<evidence type="ECO:0000313" key="1">
    <source>
        <dbReference type="EMBL" id="MBC8531094.1"/>
    </source>
</evidence>
<evidence type="ECO:0000313" key="2">
    <source>
        <dbReference type="Proteomes" id="UP000623172"/>
    </source>
</evidence>
<protein>
    <submittedName>
        <fullName evidence="1">Uncharacterized protein</fullName>
    </submittedName>
</protein>
<organism evidence="1 2">
    <name type="scientific">Gehongia tenuis</name>
    <dbReference type="NCBI Taxonomy" id="2763655"/>
    <lineage>
        <taxon>Bacteria</taxon>
        <taxon>Bacillati</taxon>
        <taxon>Bacillota</taxon>
        <taxon>Clostridia</taxon>
        <taxon>Christensenellales</taxon>
        <taxon>Christensenellaceae</taxon>
        <taxon>Gehongia</taxon>
    </lineage>
</organism>
<dbReference type="RefSeq" id="WP_249315155.1">
    <property type="nucleotide sequence ID" value="NZ_JACRSR010000001.1"/>
</dbReference>
<accession>A0A926HNY0</accession>
<keyword evidence="2" id="KW-1185">Reference proteome</keyword>